<evidence type="ECO:0000313" key="6">
    <source>
        <dbReference type="RefSeq" id="XP_011310189.1"/>
    </source>
</evidence>
<organism evidence="2 4">
    <name type="scientific">Fopius arisanus</name>
    <dbReference type="NCBI Taxonomy" id="64838"/>
    <lineage>
        <taxon>Eukaryota</taxon>
        <taxon>Metazoa</taxon>
        <taxon>Ecdysozoa</taxon>
        <taxon>Arthropoda</taxon>
        <taxon>Hexapoda</taxon>
        <taxon>Insecta</taxon>
        <taxon>Pterygota</taxon>
        <taxon>Neoptera</taxon>
        <taxon>Endopterygota</taxon>
        <taxon>Hymenoptera</taxon>
        <taxon>Apocrita</taxon>
        <taxon>Ichneumonoidea</taxon>
        <taxon>Braconidae</taxon>
        <taxon>Opiinae</taxon>
        <taxon>Fopius</taxon>
    </lineage>
</organism>
<reference evidence="3 4" key="1">
    <citation type="submission" date="2025-04" db="UniProtKB">
        <authorList>
            <consortium name="RefSeq"/>
        </authorList>
    </citation>
    <scope>IDENTIFICATION</scope>
    <source>
        <strain evidence="3 4">USDA-PBARC FA_bdor</strain>
        <tissue evidence="3 4">Whole organism</tissue>
    </source>
</reference>
<dbReference type="Gene3D" id="2.40.10.10">
    <property type="entry name" value="Trypsin-like serine proteases"/>
    <property type="match status" value="2"/>
</dbReference>
<dbReference type="KEGG" id="fas:105270749"/>
<dbReference type="InterPro" id="IPR009003">
    <property type="entry name" value="Peptidase_S1_PA"/>
</dbReference>
<dbReference type="OrthoDB" id="17845at2759"/>
<sequence length="521" mass="56577">MDATSVSISFTEGASSEVRGVSGIKINDTWILTSGLLYTTTSDKDNDALHLIRSLKPAILTCIPVPQKITNVRVSVTSRAAPRAMGTNERSVEDSKISETCGTICAAWRCPLLSDTLDNLFHGWSFDENSEKTDKALLTIFLLVRLHKDEQAEFTSTDILEAEECLTHLLRICQLLETPRRGVDMLIESTPFGNPVFIDSISRGIVSNALGTHDCVMLTDANAVPGCEGGPVYVITTNGSKLLCGMVIASLSWCRGEWVDYTLVARLFPCLMNLLNKHENIENSVSSHADVHSSLTEWLDKSVVLVRCGAEWGSGIILDRPTGTILTCSHVVKEAPERRVRVVFPSSSNGKSSLSISSVWAKLVYRTARGQAYDVAILIVDTQVMDPTLRSLKIADREAENGEPVVSAGYPFFSSTLPTITRGNISRASACMLQTTCCVQSGASGGPIVRATTGELLGMVVCNIITSRTLYPRLNMAVPMAAIKQSIGDYIKTQRVEALSALTNQEAAVCDAWNFHLPSKI</sequence>
<dbReference type="Proteomes" id="UP000694866">
    <property type="component" value="Unplaced"/>
</dbReference>
<keyword evidence="1 3" id="KW-0645">Protease</keyword>
<dbReference type="RefSeq" id="XP_011310188.1">
    <property type="nucleotide sequence ID" value="XM_011311886.1"/>
</dbReference>
<evidence type="ECO:0000313" key="4">
    <source>
        <dbReference type="RefSeq" id="XP_011310187.1"/>
    </source>
</evidence>
<evidence type="ECO:0000313" key="3">
    <source>
        <dbReference type="RefSeq" id="XP_011310186.1"/>
    </source>
</evidence>
<accession>A0A9R1U7P8</accession>
<dbReference type="RefSeq" id="XP_011310187.1">
    <property type="nucleotide sequence ID" value="XM_011311885.1"/>
</dbReference>
<comment type="similarity">
    <text evidence="1">Belongs to the peptidase S1B family.</text>
</comment>
<proteinExistence type="inferred from homology"/>
<evidence type="ECO:0000313" key="2">
    <source>
        <dbReference type="Proteomes" id="UP000694866"/>
    </source>
</evidence>
<dbReference type="PANTHER" id="PTHR21004">
    <property type="entry name" value="SERINE PROTEASE-RELATED"/>
    <property type="match status" value="1"/>
</dbReference>
<keyword evidence="1" id="KW-0720">Serine protease</keyword>
<protein>
    <recommendedName>
        <fullName evidence="1">Peroxisomal leader peptide-processing protease</fullName>
        <ecNumber evidence="1">3.4.21.-</ecNumber>
    </recommendedName>
</protein>
<dbReference type="InterPro" id="IPR043504">
    <property type="entry name" value="Peptidase_S1_PA_chymotrypsin"/>
</dbReference>
<dbReference type="GO" id="GO:0031998">
    <property type="term" value="P:regulation of fatty acid beta-oxidation"/>
    <property type="evidence" value="ECO:0007669"/>
    <property type="project" value="TreeGrafter"/>
</dbReference>
<dbReference type="PANTHER" id="PTHR21004:SF0">
    <property type="entry name" value="PEROXISOMAL LEADER PEPTIDE-PROCESSING PROTEASE"/>
    <property type="match status" value="1"/>
</dbReference>
<evidence type="ECO:0000313" key="5">
    <source>
        <dbReference type="RefSeq" id="XP_011310188.1"/>
    </source>
</evidence>
<dbReference type="GeneID" id="105270749"/>
<dbReference type="SUPFAM" id="SSF50494">
    <property type="entry name" value="Trypsin-like serine proteases"/>
    <property type="match status" value="2"/>
</dbReference>
<comment type="PTM">
    <text evidence="1">The full-lengh TYSND1 is the active the proteolytic processing of PTS1- and PTS2-proteins and in self-cleavage, and intermolecular self-cleavage of TYSND1 down-regulates its protease activity.</text>
</comment>
<accession>A0A9R1TJU3</accession>
<keyword evidence="2" id="KW-1185">Reference proteome</keyword>
<dbReference type="RefSeq" id="XP_011310186.1">
    <property type="nucleotide sequence ID" value="XM_011311884.1"/>
</dbReference>
<keyword evidence="1" id="KW-0378">Hydrolase</keyword>
<comment type="function">
    <text evidence="1">Peroxisomal protease that mediates both the removal of the leader peptide from proteins containing a PTS2 target sequence and processes several PTS1-containing proteins. Catalyzes the processing of PTS1-proteins involved in the peroxisomal beta-oxidation of fatty acids.</text>
</comment>
<dbReference type="RefSeq" id="XP_011310189.1">
    <property type="nucleotide sequence ID" value="XM_011311887.1"/>
</dbReference>
<accession>A0A9R1TGV0</accession>
<dbReference type="GO" id="GO:0004252">
    <property type="term" value="F:serine-type endopeptidase activity"/>
    <property type="evidence" value="ECO:0007669"/>
    <property type="project" value="InterPro"/>
</dbReference>
<dbReference type="AlphaFoldDB" id="A0A9R1TIE4"/>
<keyword evidence="1" id="KW-0576">Peroxisome</keyword>
<accession>A0A9R1TIE4</accession>
<dbReference type="GO" id="GO:0005777">
    <property type="term" value="C:peroxisome"/>
    <property type="evidence" value="ECO:0007669"/>
    <property type="project" value="UniProtKB-SubCell"/>
</dbReference>
<name>A0A9R1TIE4_9HYME</name>
<dbReference type="InterPro" id="IPR039245">
    <property type="entry name" value="TYSND1/DEG15"/>
</dbReference>
<dbReference type="GO" id="GO:0016485">
    <property type="term" value="P:protein processing"/>
    <property type="evidence" value="ECO:0007669"/>
    <property type="project" value="InterPro"/>
</dbReference>
<evidence type="ECO:0000256" key="1">
    <source>
        <dbReference type="PIRNR" id="PIRNR037989"/>
    </source>
</evidence>
<gene>
    <name evidence="3 4 5 6" type="primary">LOC105270749</name>
</gene>
<dbReference type="EC" id="3.4.21.-" evidence="1"/>
<dbReference type="Pfam" id="PF13365">
    <property type="entry name" value="Trypsin_2"/>
    <property type="match status" value="1"/>
</dbReference>
<comment type="subcellular location">
    <subcellularLocation>
        <location evidence="1">Peroxisome</location>
    </subcellularLocation>
</comment>